<dbReference type="RefSeq" id="WP_089920879.1">
    <property type="nucleotide sequence ID" value="NZ_FOFV01000011.1"/>
</dbReference>
<gene>
    <name evidence="2" type="ORF">SAMN04488000_11122</name>
</gene>
<reference evidence="3" key="1">
    <citation type="submission" date="2016-10" db="EMBL/GenBank/DDBJ databases">
        <authorList>
            <person name="Varghese N."/>
            <person name="Submissions S."/>
        </authorList>
    </citation>
    <scope>NUCLEOTIDE SEQUENCE [LARGE SCALE GENOMIC DNA]</scope>
    <source>
        <strain evidence="3">DSM 44437</strain>
    </source>
</reference>
<keyword evidence="1" id="KW-0812">Transmembrane</keyword>
<keyword evidence="1" id="KW-0472">Membrane</keyword>
<feature type="transmembrane region" description="Helical" evidence="1">
    <location>
        <begin position="423"/>
        <end position="445"/>
    </location>
</feature>
<feature type="transmembrane region" description="Helical" evidence="1">
    <location>
        <begin position="126"/>
        <end position="148"/>
    </location>
</feature>
<feature type="transmembrane region" description="Helical" evidence="1">
    <location>
        <begin position="244"/>
        <end position="269"/>
    </location>
</feature>
<dbReference type="OrthoDB" id="156718at2"/>
<dbReference type="AlphaFoldDB" id="A0A1H9RCV4"/>
<feature type="transmembrane region" description="Helical" evidence="1">
    <location>
        <begin position="33"/>
        <end position="59"/>
    </location>
</feature>
<evidence type="ECO:0000313" key="2">
    <source>
        <dbReference type="EMBL" id="SER69753.1"/>
    </source>
</evidence>
<dbReference type="STRING" id="65499.SAMN04488000_11122"/>
<evidence type="ECO:0008006" key="4">
    <source>
        <dbReference type="Google" id="ProtNLM"/>
    </source>
</evidence>
<accession>A0A1H9RCV4</accession>
<dbReference type="Proteomes" id="UP000199503">
    <property type="component" value="Unassembled WGS sequence"/>
</dbReference>
<protein>
    <recommendedName>
        <fullName evidence="4">DUF4389 domain-containing protein</fullName>
    </recommendedName>
</protein>
<dbReference type="InterPro" id="IPR025498">
    <property type="entry name" value="DUF4389"/>
</dbReference>
<feature type="transmembrane region" description="Helical" evidence="1">
    <location>
        <begin position="154"/>
        <end position="176"/>
    </location>
</feature>
<dbReference type="EMBL" id="FOFV01000011">
    <property type="protein sequence ID" value="SER69753.1"/>
    <property type="molecule type" value="Genomic_DNA"/>
</dbReference>
<proteinExistence type="predicted"/>
<dbReference type="Pfam" id="PF14333">
    <property type="entry name" value="DUF4389"/>
    <property type="match status" value="2"/>
</dbReference>
<evidence type="ECO:0000256" key="1">
    <source>
        <dbReference type="SAM" id="Phobius"/>
    </source>
</evidence>
<sequence>MTTAATGYPVHVHARLDPGLSRWLWLVKWFLAIPHYLVLAFLWLGFAVFSLVAFFAILFTGRYPRVLFDFNVGVLRWSWRVAYYTYGALATDRYPPFSLGPEPGYPATLDIEYPEHLSRGLVLVKWWLLAIPHYLVVGVFVSGGSYIAYQTGQIIYNSGGGLVGLMALFAGVALLFTGRYPKGLFDFVLGMDRWALRVAAYAGLMTDTYPPFRFDSGGDEPGATTIEQSPPPDPGHRGWSAGRVIAVVIGALLLLTGGAVAGAGGFGLWADSTQRDQAGFLSTGRESFRGEGYALEFGTLELRWTDADWALADGWLGEVRLRADDDVFIGIGRTDDVNRYLSGVEHDEVTTTGPAATYRHRGGGAPADPAVQTFWASSGTGQVTWRAEQGSWSAVVLNADRSRVVDTRLSAQAEVPALRPVSIGLLVGGGVLLLLGLVVMLVAALSAGQSRRNGTTTSVR</sequence>
<evidence type="ECO:0000313" key="3">
    <source>
        <dbReference type="Proteomes" id="UP000199503"/>
    </source>
</evidence>
<keyword evidence="3" id="KW-1185">Reference proteome</keyword>
<keyword evidence="1" id="KW-1133">Transmembrane helix</keyword>
<organism evidence="2 3">
    <name type="scientific">Lentzea albida</name>
    <dbReference type="NCBI Taxonomy" id="65499"/>
    <lineage>
        <taxon>Bacteria</taxon>
        <taxon>Bacillati</taxon>
        <taxon>Actinomycetota</taxon>
        <taxon>Actinomycetes</taxon>
        <taxon>Pseudonocardiales</taxon>
        <taxon>Pseudonocardiaceae</taxon>
        <taxon>Lentzea</taxon>
    </lineage>
</organism>
<name>A0A1H9RCV4_9PSEU</name>